<dbReference type="InterPro" id="IPR011059">
    <property type="entry name" value="Metal-dep_hydrolase_composite"/>
</dbReference>
<accession>A0A9P7GQQ1</accession>
<dbReference type="SUPFAM" id="SSF51556">
    <property type="entry name" value="Metallo-dependent hydrolases"/>
    <property type="match status" value="1"/>
</dbReference>
<sequence length="373" mass="40293">MQWLDEYAFKAEERLDASPDLARRVYTCLAQRLAENGTGTVLLFGTIKEETNLILAEAMCAAGLRAFVGKLSMDISSRPSYVEASADASLSAARSFVARCRAEYPAQGLIQPVLTPRFVPTCSEALLRGLGDLSADEGLRVQSHMAESVDQVEWVRTERGMEDIEVFDKHALLTPRTVQAHCTFLEAPDLQLVSERGTAIAHCPLSNAYFSAAPFPLREALLAGVRVGLGTDIAGGYSVDIMNAMRTAVVVARMREGTRTLAQKSIQNEVIHGSLAIDWKEALYLATVGGVEALGLTRDIGVFAVGAPFDAQQIRVYDAKNSAGVGALDFFDLDLQAGSPGLNLEMLEKWWCVGDGRNREGMWVQGSSVGASS</sequence>
<dbReference type="GO" id="GO:0046098">
    <property type="term" value="P:guanine metabolic process"/>
    <property type="evidence" value="ECO:0007669"/>
    <property type="project" value="TreeGrafter"/>
</dbReference>
<evidence type="ECO:0000256" key="1">
    <source>
        <dbReference type="ARBA" id="ARBA00001947"/>
    </source>
</evidence>
<dbReference type="AlphaFoldDB" id="A0A9P7GQQ1"/>
<reference evidence="6" key="1">
    <citation type="submission" date="2021-02" db="EMBL/GenBank/DDBJ databases">
        <authorList>
            <person name="Nieuwenhuis M."/>
            <person name="Van De Peppel L.J.J."/>
        </authorList>
    </citation>
    <scope>NUCLEOTIDE SEQUENCE</scope>
    <source>
        <strain evidence="6">D49</strain>
    </source>
</reference>
<evidence type="ECO:0000256" key="3">
    <source>
        <dbReference type="ARBA" id="ARBA00022801"/>
    </source>
</evidence>
<protein>
    <recommendedName>
        <fullName evidence="5">Amidohydrolase-related domain-containing protein</fullName>
    </recommendedName>
</protein>
<evidence type="ECO:0000256" key="2">
    <source>
        <dbReference type="ARBA" id="ARBA00022723"/>
    </source>
</evidence>
<proteinExistence type="predicted"/>
<keyword evidence="4" id="KW-0862">Zinc</keyword>
<gene>
    <name evidence="6" type="ORF">H0H81_011620</name>
</gene>
<dbReference type="PANTHER" id="PTHR11271">
    <property type="entry name" value="GUANINE DEAMINASE"/>
    <property type="match status" value="1"/>
</dbReference>
<dbReference type="Pfam" id="PF01979">
    <property type="entry name" value="Amidohydro_1"/>
    <property type="match status" value="1"/>
</dbReference>
<feature type="domain" description="Amidohydrolase-related" evidence="5">
    <location>
        <begin position="17"/>
        <end position="312"/>
    </location>
</feature>
<dbReference type="Gene3D" id="2.30.40.10">
    <property type="entry name" value="Urease, subunit C, domain 1"/>
    <property type="match status" value="1"/>
</dbReference>
<comment type="cofactor">
    <cofactor evidence="1">
        <name>Zn(2+)</name>
        <dbReference type="ChEBI" id="CHEBI:29105"/>
    </cofactor>
</comment>
<evidence type="ECO:0000313" key="6">
    <source>
        <dbReference type="EMBL" id="KAG5653660.1"/>
    </source>
</evidence>
<comment type="caution">
    <text evidence="6">The sequence shown here is derived from an EMBL/GenBank/DDBJ whole genome shotgun (WGS) entry which is preliminary data.</text>
</comment>
<name>A0A9P7GQQ1_9AGAR</name>
<dbReference type="InterPro" id="IPR006680">
    <property type="entry name" value="Amidohydro-rel"/>
</dbReference>
<dbReference type="Proteomes" id="UP000717328">
    <property type="component" value="Unassembled WGS sequence"/>
</dbReference>
<evidence type="ECO:0000256" key="4">
    <source>
        <dbReference type="ARBA" id="ARBA00022833"/>
    </source>
</evidence>
<dbReference type="EMBL" id="JABCKI010000040">
    <property type="protein sequence ID" value="KAG5653660.1"/>
    <property type="molecule type" value="Genomic_DNA"/>
</dbReference>
<dbReference type="GO" id="GO:0008270">
    <property type="term" value="F:zinc ion binding"/>
    <property type="evidence" value="ECO:0007669"/>
    <property type="project" value="TreeGrafter"/>
</dbReference>
<dbReference type="GO" id="GO:0005829">
    <property type="term" value="C:cytosol"/>
    <property type="evidence" value="ECO:0007669"/>
    <property type="project" value="TreeGrafter"/>
</dbReference>
<evidence type="ECO:0000313" key="7">
    <source>
        <dbReference type="Proteomes" id="UP000717328"/>
    </source>
</evidence>
<dbReference type="Gene3D" id="3.20.20.140">
    <property type="entry name" value="Metal-dependent hydrolases"/>
    <property type="match status" value="1"/>
</dbReference>
<reference evidence="6" key="2">
    <citation type="submission" date="2021-10" db="EMBL/GenBank/DDBJ databases">
        <title>Phylogenomics reveals ancestral predisposition of the termite-cultivated fungus Termitomyces towards a domesticated lifestyle.</title>
        <authorList>
            <person name="Auxier B."/>
            <person name="Grum-Grzhimaylo A."/>
            <person name="Cardenas M.E."/>
            <person name="Lodge J.D."/>
            <person name="Laessoe T."/>
            <person name="Pedersen O."/>
            <person name="Smith M.E."/>
            <person name="Kuyper T.W."/>
            <person name="Franco-Molano E.A."/>
            <person name="Baroni T.J."/>
            <person name="Aanen D.K."/>
        </authorList>
    </citation>
    <scope>NUCLEOTIDE SEQUENCE</scope>
    <source>
        <strain evidence="6">D49</strain>
    </source>
</reference>
<evidence type="ECO:0000259" key="5">
    <source>
        <dbReference type="Pfam" id="PF01979"/>
    </source>
</evidence>
<keyword evidence="7" id="KW-1185">Reference proteome</keyword>
<dbReference type="GO" id="GO:0008892">
    <property type="term" value="F:guanine deaminase activity"/>
    <property type="evidence" value="ECO:0007669"/>
    <property type="project" value="TreeGrafter"/>
</dbReference>
<dbReference type="OrthoDB" id="194468at2759"/>
<keyword evidence="2" id="KW-0479">Metal-binding</keyword>
<keyword evidence="3" id="KW-0378">Hydrolase</keyword>
<dbReference type="PANTHER" id="PTHR11271:SF6">
    <property type="entry name" value="GUANINE DEAMINASE"/>
    <property type="match status" value="1"/>
</dbReference>
<organism evidence="6 7">
    <name type="scientific">Sphagnurus paluster</name>
    <dbReference type="NCBI Taxonomy" id="117069"/>
    <lineage>
        <taxon>Eukaryota</taxon>
        <taxon>Fungi</taxon>
        <taxon>Dikarya</taxon>
        <taxon>Basidiomycota</taxon>
        <taxon>Agaricomycotina</taxon>
        <taxon>Agaricomycetes</taxon>
        <taxon>Agaricomycetidae</taxon>
        <taxon>Agaricales</taxon>
        <taxon>Tricholomatineae</taxon>
        <taxon>Lyophyllaceae</taxon>
        <taxon>Sphagnurus</taxon>
    </lineage>
</organism>
<dbReference type="InterPro" id="IPR032466">
    <property type="entry name" value="Metal_Hydrolase"/>
</dbReference>
<dbReference type="SUPFAM" id="SSF51338">
    <property type="entry name" value="Composite domain of metallo-dependent hydrolases"/>
    <property type="match status" value="1"/>
</dbReference>
<dbReference type="InterPro" id="IPR051607">
    <property type="entry name" value="Metallo-dep_hydrolases"/>
</dbReference>